<dbReference type="InterPro" id="IPR036217">
    <property type="entry name" value="MethylDNA_cys_MeTrfase_DNAb"/>
</dbReference>
<feature type="non-terminal residue" evidence="3">
    <location>
        <position position="1"/>
    </location>
</feature>
<evidence type="ECO:0000256" key="1">
    <source>
        <dbReference type="ARBA" id="ARBA00022763"/>
    </source>
</evidence>
<dbReference type="SUPFAM" id="SSF46767">
    <property type="entry name" value="Methylated DNA-protein cysteine methyltransferase, C-terminal domain"/>
    <property type="match status" value="1"/>
</dbReference>
<evidence type="ECO:0000313" key="3">
    <source>
        <dbReference type="EMBL" id="SVB37383.1"/>
    </source>
</evidence>
<keyword evidence="1" id="KW-0227">DNA damage</keyword>
<dbReference type="InterPro" id="IPR052520">
    <property type="entry name" value="ATL_DNA_repair"/>
</dbReference>
<organism evidence="3">
    <name type="scientific">marine metagenome</name>
    <dbReference type="NCBI Taxonomy" id="408172"/>
    <lineage>
        <taxon>unclassified sequences</taxon>
        <taxon>metagenomes</taxon>
        <taxon>ecological metagenomes</taxon>
    </lineage>
</organism>
<protein>
    <recommendedName>
        <fullName evidence="2">Methylated-DNA-[protein]-cysteine S-methyltransferase DNA binding domain-containing protein</fullName>
    </recommendedName>
</protein>
<name>A0A382DID0_9ZZZZ</name>
<accession>A0A382DID0</accession>
<feature type="domain" description="Methylated-DNA-[protein]-cysteine S-methyltransferase DNA binding" evidence="2">
    <location>
        <begin position="5"/>
        <end position="85"/>
    </location>
</feature>
<evidence type="ECO:0000259" key="2">
    <source>
        <dbReference type="Pfam" id="PF01035"/>
    </source>
</evidence>
<dbReference type="InterPro" id="IPR014048">
    <property type="entry name" value="MethylDNA_cys_MeTrfase_DNA-bd"/>
</dbReference>
<reference evidence="3" key="1">
    <citation type="submission" date="2018-05" db="EMBL/GenBank/DDBJ databases">
        <authorList>
            <person name="Lanie J.A."/>
            <person name="Ng W.-L."/>
            <person name="Kazmierczak K.M."/>
            <person name="Andrzejewski T.M."/>
            <person name="Davidsen T.M."/>
            <person name="Wayne K.J."/>
            <person name="Tettelin H."/>
            <person name="Glass J.I."/>
            <person name="Rusch D."/>
            <person name="Podicherti R."/>
            <person name="Tsui H.-C.T."/>
            <person name="Winkler M.E."/>
        </authorList>
    </citation>
    <scope>NUCLEOTIDE SEQUENCE</scope>
</reference>
<dbReference type="AlphaFoldDB" id="A0A382DID0"/>
<dbReference type="EMBL" id="UINC01039219">
    <property type="protein sequence ID" value="SVB37383.1"/>
    <property type="molecule type" value="Genomic_DNA"/>
</dbReference>
<dbReference type="PANTHER" id="PTHR42942">
    <property type="entry name" value="6-O-METHYLGUANINE DNA METHYLTRANSFERASE"/>
    <property type="match status" value="1"/>
</dbReference>
<dbReference type="PANTHER" id="PTHR42942:SF1">
    <property type="entry name" value="ALKYLTRANSFERASE-LIKE PROTEIN 1"/>
    <property type="match status" value="1"/>
</dbReference>
<dbReference type="InterPro" id="IPR036388">
    <property type="entry name" value="WH-like_DNA-bd_sf"/>
</dbReference>
<sequence length="110" mass="12400">VKSPLYQQIHEIIRLIPRGKVATYGQIAEIVGGCTARMVGYAASTIPVDSEIPWQRVINYKGKISSRSRGSGELLQQELLEGEGIQFDQLGKTNLKYYRWNGETELNMEN</sequence>
<dbReference type="CDD" id="cd06445">
    <property type="entry name" value="ATase"/>
    <property type="match status" value="1"/>
</dbReference>
<proteinExistence type="predicted"/>
<dbReference type="GO" id="GO:0006281">
    <property type="term" value="P:DNA repair"/>
    <property type="evidence" value="ECO:0007669"/>
    <property type="project" value="InterPro"/>
</dbReference>
<dbReference type="Pfam" id="PF01035">
    <property type="entry name" value="DNA_binding_1"/>
    <property type="match status" value="1"/>
</dbReference>
<dbReference type="Gene3D" id="1.10.10.10">
    <property type="entry name" value="Winged helix-like DNA-binding domain superfamily/Winged helix DNA-binding domain"/>
    <property type="match status" value="1"/>
</dbReference>
<gene>
    <name evidence="3" type="ORF">METZ01_LOCUS190237</name>
</gene>
<dbReference type="GO" id="GO:0003824">
    <property type="term" value="F:catalytic activity"/>
    <property type="evidence" value="ECO:0007669"/>
    <property type="project" value="InterPro"/>
</dbReference>